<dbReference type="GO" id="GO:0003677">
    <property type="term" value="F:DNA binding"/>
    <property type="evidence" value="ECO:0007669"/>
    <property type="project" value="TreeGrafter"/>
</dbReference>
<evidence type="ECO:0000313" key="2">
    <source>
        <dbReference type="EMBL" id="KAF2573280.1"/>
    </source>
</evidence>
<feature type="compositionally biased region" description="Basic and acidic residues" evidence="1">
    <location>
        <begin position="20"/>
        <end position="30"/>
    </location>
</feature>
<gene>
    <name evidence="2" type="ORF">F2Q70_00000451</name>
</gene>
<name>A0A8S9ITD1_BRACR</name>
<accession>A0A8S9ITD1</accession>
<dbReference type="PANTHER" id="PTHR47658:SF1">
    <property type="entry name" value="MEIOSIS INITIATOR PROTEIN"/>
    <property type="match status" value="1"/>
</dbReference>
<comment type="caution">
    <text evidence="2">The sequence shown here is derived from an EMBL/GenBank/DDBJ whole genome shotgun (WGS) entry which is preliminary data.</text>
</comment>
<feature type="region of interest" description="Disordered" evidence="1">
    <location>
        <begin position="1"/>
        <end position="38"/>
    </location>
</feature>
<dbReference type="GO" id="GO:0010197">
    <property type="term" value="P:polar nucleus fusion"/>
    <property type="evidence" value="ECO:0007669"/>
    <property type="project" value="TreeGrafter"/>
</dbReference>
<reference evidence="2" key="1">
    <citation type="submission" date="2019-12" db="EMBL/GenBank/DDBJ databases">
        <title>Genome sequencing and annotation of Brassica cretica.</title>
        <authorList>
            <person name="Studholme D.J."/>
            <person name="Sarris P.F."/>
        </authorList>
    </citation>
    <scope>NUCLEOTIDE SEQUENCE</scope>
    <source>
        <strain evidence="2">PFS-102/07</strain>
        <tissue evidence="2">Leaf</tissue>
    </source>
</reference>
<dbReference type="EMBL" id="QGKY02001015">
    <property type="protein sequence ID" value="KAF2573280.1"/>
    <property type="molecule type" value="Genomic_DNA"/>
</dbReference>
<protein>
    <submittedName>
        <fullName evidence="2">Uncharacterized protein</fullName>
    </submittedName>
</protein>
<dbReference type="AlphaFoldDB" id="A0A8S9ITD1"/>
<dbReference type="GO" id="GO:0005634">
    <property type="term" value="C:nucleus"/>
    <property type="evidence" value="ECO:0007669"/>
    <property type="project" value="TreeGrafter"/>
</dbReference>
<dbReference type="PANTHER" id="PTHR47658">
    <property type="entry name" value="HIGH MOBILITY GROUP B PROTEIN 12-RELATED"/>
    <property type="match status" value="1"/>
</dbReference>
<proteinExistence type="predicted"/>
<sequence length="90" mass="9322">MAGGGGGGSSKSNAAKQRKRVEAETKDESTAKNNSNTLLRAKDGSAFARCEGCNKNVAVALISMHNCSLDAKIRVNLGKSISLSSVHNSD</sequence>
<evidence type="ECO:0000256" key="1">
    <source>
        <dbReference type="SAM" id="MobiDB-lite"/>
    </source>
</evidence>
<organism evidence="2">
    <name type="scientific">Brassica cretica</name>
    <name type="common">Mustard</name>
    <dbReference type="NCBI Taxonomy" id="69181"/>
    <lineage>
        <taxon>Eukaryota</taxon>
        <taxon>Viridiplantae</taxon>
        <taxon>Streptophyta</taxon>
        <taxon>Embryophyta</taxon>
        <taxon>Tracheophyta</taxon>
        <taxon>Spermatophyta</taxon>
        <taxon>Magnoliopsida</taxon>
        <taxon>eudicotyledons</taxon>
        <taxon>Gunneridae</taxon>
        <taxon>Pentapetalae</taxon>
        <taxon>rosids</taxon>
        <taxon>malvids</taxon>
        <taxon>Brassicales</taxon>
        <taxon>Brassicaceae</taxon>
        <taxon>Brassiceae</taxon>
        <taxon>Brassica</taxon>
    </lineage>
</organism>